<dbReference type="Proteomes" id="UP000265520">
    <property type="component" value="Unassembled WGS sequence"/>
</dbReference>
<comment type="caution">
    <text evidence="1">The sequence shown here is derived from an EMBL/GenBank/DDBJ whole genome shotgun (WGS) entry which is preliminary data.</text>
</comment>
<keyword evidence="2" id="KW-1185">Reference proteome</keyword>
<name>A0A392R5C3_9FABA</name>
<accession>A0A392R5C3</accession>
<dbReference type="AlphaFoldDB" id="A0A392R5C3"/>
<evidence type="ECO:0000313" key="2">
    <source>
        <dbReference type="Proteomes" id="UP000265520"/>
    </source>
</evidence>
<sequence length="54" mass="6297">MTVKCGCPFKLKSYLLSSGQWSLNVVNSEHKHEMTEDFQGHKYAERLLPEEKEL</sequence>
<proteinExistence type="predicted"/>
<evidence type="ECO:0000313" key="1">
    <source>
        <dbReference type="EMBL" id="MCI31036.1"/>
    </source>
</evidence>
<organism evidence="1 2">
    <name type="scientific">Trifolium medium</name>
    <dbReference type="NCBI Taxonomy" id="97028"/>
    <lineage>
        <taxon>Eukaryota</taxon>
        <taxon>Viridiplantae</taxon>
        <taxon>Streptophyta</taxon>
        <taxon>Embryophyta</taxon>
        <taxon>Tracheophyta</taxon>
        <taxon>Spermatophyta</taxon>
        <taxon>Magnoliopsida</taxon>
        <taxon>eudicotyledons</taxon>
        <taxon>Gunneridae</taxon>
        <taxon>Pentapetalae</taxon>
        <taxon>rosids</taxon>
        <taxon>fabids</taxon>
        <taxon>Fabales</taxon>
        <taxon>Fabaceae</taxon>
        <taxon>Papilionoideae</taxon>
        <taxon>50 kb inversion clade</taxon>
        <taxon>NPAAA clade</taxon>
        <taxon>Hologalegina</taxon>
        <taxon>IRL clade</taxon>
        <taxon>Trifolieae</taxon>
        <taxon>Trifolium</taxon>
    </lineage>
</organism>
<reference evidence="1 2" key="1">
    <citation type="journal article" date="2018" name="Front. Plant Sci.">
        <title>Red Clover (Trifolium pratense) and Zigzag Clover (T. medium) - A Picture of Genomic Similarities and Differences.</title>
        <authorList>
            <person name="Dluhosova J."/>
            <person name="Istvanek J."/>
            <person name="Nedelnik J."/>
            <person name="Repkova J."/>
        </authorList>
    </citation>
    <scope>NUCLEOTIDE SEQUENCE [LARGE SCALE GENOMIC DNA]</scope>
    <source>
        <strain evidence="2">cv. 10/8</strain>
        <tissue evidence="1">Leaf</tissue>
    </source>
</reference>
<feature type="non-terminal residue" evidence="1">
    <location>
        <position position="54"/>
    </location>
</feature>
<protein>
    <submittedName>
        <fullName evidence="1">Otubain</fullName>
    </submittedName>
</protein>
<dbReference type="EMBL" id="LXQA010184215">
    <property type="protein sequence ID" value="MCI31036.1"/>
    <property type="molecule type" value="Genomic_DNA"/>
</dbReference>